<dbReference type="STRING" id="128403.WA1_05375"/>
<dbReference type="Proteomes" id="UP000076925">
    <property type="component" value="Unassembled WGS sequence"/>
</dbReference>
<keyword evidence="2" id="KW-1185">Reference proteome</keyword>
<proteinExistence type="predicted"/>
<organism evidence="1 2">
    <name type="scientific">Scytonema hofmannii PCC 7110</name>
    <dbReference type="NCBI Taxonomy" id="128403"/>
    <lineage>
        <taxon>Bacteria</taxon>
        <taxon>Bacillati</taxon>
        <taxon>Cyanobacteriota</taxon>
        <taxon>Cyanophyceae</taxon>
        <taxon>Nostocales</taxon>
        <taxon>Scytonemataceae</taxon>
        <taxon>Scytonema</taxon>
    </lineage>
</organism>
<sequence length="62" mass="6748">MSYSAAFPILKINMFSSGGSLGIPLQIFDSLMAIQFQNNFNAKAVSRVCGVQIPDFFEKSGI</sequence>
<accession>A0A139WZU3</accession>
<dbReference type="EMBL" id="ANNX02000045">
    <property type="protein sequence ID" value="KYC37926.1"/>
    <property type="molecule type" value="Genomic_DNA"/>
</dbReference>
<protein>
    <submittedName>
        <fullName evidence="1">Uncharacterized protein</fullName>
    </submittedName>
</protein>
<comment type="caution">
    <text evidence="1">The sequence shown here is derived from an EMBL/GenBank/DDBJ whole genome shotgun (WGS) entry which is preliminary data.</text>
</comment>
<dbReference type="RefSeq" id="WP_017743072.1">
    <property type="nucleotide sequence ID" value="NZ_KQ976354.1"/>
</dbReference>
<gene>
    <name evidence="1" type="ORF">WA1_05375</name>
</gene>
<dbReference type="OrthoDB" id="9935085at2"/>
<reference evidence="1 2" key="1">
    <citation type="journal article" date="2013" name="Genome Biol. Evol.">
        <title>Genomes of Stigonematalean cyanobacteria (subsection V) and the evolution of oxygenic photosynthesis from prokaryotes to plastids.</title>
        <authorList>
            <person name="Dagan T."/>
            <person name="Roettger M."/>
            <person name="Stucken K."/>
            <person name="Landan G."/>
            <person name="Koch R."/>
            <person name="Major P."/>
            <person name="Gould S.B."/>
            <person name="Goremykin V.V."/>
            <person name="Rippka R."/>
            <person name="Tandeau de Marsac N."/>
            <person name="Gugger M."/>
            <person name="Lockhart P.J."/>
            <person name="Allen J.F."/>
            <person name="Brune I."/>
            <person name="Maus I."/>
            <person name="Puhler A."/>
            <person name="Martin W.F."/>
        </authorList>
    </citation>
    <scope>NUCLEOTIDE SEQUENCE [LARGE SCALE GENOMIC DNA]</scope>
    <source>
        <strain evidence="1 2">PCC 7110</strain>
    </source>
</reference>
<name>A0A139WZU3_9CYAN</name>
<dbReference type="AlphaFoldDB" id="A0A139WZU3"/>
<evidence type="ECO:0000313" key="2">
    <source>
        <dbReference type="Proteomes" id="UP000076925"/>
    </source>
</evidence>
<evidence type="ECO:0000313" key="1">
    <source>
        <dbReference type="EMBL" id="KYC37926.1"/>
    </source>
</evidence>